<feature type="compositionally biased region" description="Basic and acidic residues" evidence="1">
    <location>
        <begin position="1"/>
        <end position="19"/>
    </location>
</feature>
<proteinExistence type="predicted"/>
<evidence type="ECO:0000256" key="1">
    <source>
        <dbReference type="SAM" id="MobiDB-lite"/>
    </source>
</evidence>
<protein>
    <recommendedName>
        <fullName evidence="2">Heterokaryon incompatibility domain-containing protein</fullName>
    </recommendedName>
</protein>
<evidence type="ECO:0000313" key="4">
    <source>
        <dbReference type="Proteomes" id="UP000184330"/>
    </source>
</evidence>
<dbReference type="Proteomes" id="UP000184330">
    <property type="component" value="Unassembled WGS sequence"/>
</dbReference>
<dbReference type="InterPro" id="IPR010730">
    <property type="entry name" value="HET"/>
</dbReference>
<dbReference type="OrthoDB" id="2157530at2759"/>
<feature type="domain" description="Heterokaryon incompatibility" evidence="2">
    <location>
        <begin position="92"/>
        <end position="217"/>
    </location>
</feature>
<gene>
    <name evidence="3" type="ORF">PAC_10594</name>
</gene>
<feature type="compositionally biased region" description="Basic and acidic residues" evidence="1">
    <location>
        <begin position="475"/>
        <end position="485"/>
    </location>
</feature>
<keyword evidence="4" id="KW-1185">Reference proteome</keyword>
<sequence length="653" mass="74309">MAPSAESHHHDGDQRSGGERHRRKERHVKSKHRSPSRDSVPRRPRQTPGVFQYEPLDPLVDSIRLLELEPADKQQPLSCRLTHVPFLKRPVYEALSYTWGSPELINNILLNGKPMAIRQNLHDAFLALRKEHEPRVLWADAICIDQSNLEERERQVRFMDSIYERAATVLIWLGGADGMIQTAFKSGLAGLKENDRRAYCSWVCGHSYWTRLWIIQEVTLSRELRVCIGRSSEKWETFLENLSQHVKRYEDMRGQIGLIKNLDQKRKGRYGEKSCLEKLLEDFRYAKCQEPRDKIYGLLGLANDCVDGSIKADYTKPTFDLYTEVLKKFGPQTISKGSSTAFDRSMRVVNFSQLVSSVLGPMVLPPADTGTRIIAIAAVAGEILDVGPTHDDIFKDVRKLKWWKATHEGQYRHATSHSKIRQAWAAYEYYLYENSSSLSTKLCSISPDTMYSRGKQRRLPSGPSPRKSPTGNVAQKDDSDTKPVPEDTWDNNEANWLSQNVDQYSSSRSRADWRPPSHNVPRENNTRSRRGFFGTLFTSSLPSAPQSTAQPRVRPAKTPSSPCLFLGSNFLLGSVPANAKKGDIICQFWQTEVTALLRRVGNPPSFQIVGRVHLSTGYMNGLQPILRDRLEPKDGTKIMRIEMDLRTLSRLTC</sequence>
<dbReference type="Pfam" id="PF06985">
    <property type="entry name" value="HET"/>
    <property type="match status" value="1"/>
</dbReference>
<feature type="compositionally biased region" description="Basic and acidic residues" evidence="1">
    <location>
        <begin position="509"/>
        <end position="526"/>
    </location>
</feature>
<feature type="compositionally biased region" description="Polar residues" evidence="1">
    <location>
        <begin position="491"/>
        <end position="508"/>
    </location>
</feature>
<dbReference type="PANTHER" id="PTHR24148:SF64">
    <property type="entry name" value="HETEROKARYON INCOMPATIBILITY DOMAIN-CONTAINING PROTEIN"/>
    <property type="match status" value="1"/>
</dbReference>
<organism evidence="3 4">
    <name type="scientific">Phialocephala subalpina</name>
    <dbReference type="NCBI Taxonomy" id="576137"/>
    <lineage>
        <taxon>Eukaryota</taxon>
        <taxon>Fungi</taxon>
        <taxon>Dikarya</taxon>
        <taxon>Ascomycota</taxon>
        <taxon>Pezizomycotina</taxon>
        <taxon>Leotiomycetes</taxon>
        <taxon>Helotiales</taxon>
        <taxon>Mollisiaceae</taxon>
        <taxon>Phialocephala</taxon>
        <taxon>Phialocephala fortinii species complex</taxon>
    </lineage>
</organism>
<dbReference type="STRING" id="576137.A0A1L7X6R1"/>
<dbReference type="EMBL" id="FJOG01000016">
    <property type="protein sequence ID" value="CZR60698.1"/>
    <property type="molecule type" value="Genomic_DNA"/>
</dbReference>
<evidence type="ECO:0000313" key="3">
    <source>
        <dbReference type="EMBL" id="CZR60698.1"/>
    </source>
</evidence>
<dbReference type="InterPro" id="IPR052895">
    <property type="entry name" value="HetReg/Transcr_Mod"/>
</dbReference>
<evidence type="ECO:0000259" key="2">
    <source>
        <dbReference type="Pfam" id="PF06985"/>
    </source>
</evidence>
<dbReference type="AlphaFoldDB" id="A0A1L7X6R1"/>
<name>A0A1L7X6R1_9HELO</name>
<dbReference type="PANTHER" id="PTHR24148">
    <property type="entry name" value="ANKYRIN REPEAT DOMAIN-CONTAINING PROTEIN 39 HOMOLOG-RELATED"/>
    <property type="match status" value="1"/>
</dbReference>
<feature type="compositionally biased region" description="Polar residues" evidence="1">
    <location>
        <begin position="536"/>
        <end position="550"/>
    </location>
</feature>
<feature type="region of interest" description="Disordered" evidence="1">
    <location>
        <begin position="451"/>
        <end position="556"/>
    </location>
</feature>
<accession>A0A1L7X6R1</accession>
<feature type="region of interest" description="Disordered" evidence="1">
    <location>
        <begin position="1"/>
        <end position="52"/>
    </location>
</feature>
<feature type="compositionally biased region" description="Basic residues" evidence="1">
    <location>
        <begin position="20"/>
        <end position="34"/>
    </location>
</feature>
<reference evidence="3 4" key="1">
    <citation type="submission" date="2016-03" db="EMBL/GenBank/DDBJ databases">
        <authorList>
            <person name="Ploux O."/>
        </authorList>
    </citation>
    <scope>NUCLEOTIDE SEQUENCE [LARGE SCALE GENOMIC DNA]</scope>
    <source>
        <strain evidence="3 4">UAMH 11012</strain>
    </source>
</reference>